<proteinExistence type="predicted"/>
<dbReference type="HOGENOM" id="CLU_405327_0_0_6"/>
<dbReference type="Gene3D" id="2.40.10.500">
    <property type="match status" value="1"/>
</dbReference>
<evidence type="ECO:0000313" key="3">
    <source>
        <dbReference type="Proteomes" id="UP000032803"/>
    </source>
</evidence>
<dbReference type="SUPFAM" id="SSF101898">
    <property type="entry name" value="NHL repeat"/>
    <property type="match status" value="1"/>
</dbReference>
<dbReference type="PANTHER" id="PTHR24104">
    <property type="entry name" value="E3 UBIQUITIN-PROTEIN LIGASE NHLRC1-RELATED"/>
    <property type="match status" value="1"/>
</dbReference>
<feature type="chain" id="PRO_5009754208" description="NHL repeat protein" evidence="1">
    <location>
        <begin position="26"/>
        <end position="763"/>
    </location>
</feature>
<dbReference type="KEGG" id="lha:LHA_1290"/>
<dbReference type="STRING" id="449.LHA_1290"/>
<keyword evidence="3" id="KW-1185">Reference proteome</keyword>
<dbReference type="OrthoDB" id="9787204at2"/>
<sequence>MIKNNWLLSLLLLLASVAISQMSYAVPYTIVPKAGTTLPTKIVRGETVRAFYTVTNITRRVLPGGFVKYLPPLVHQVKSGGTYPDTCLSSFTLNPGQSCTLELIISGRVNASDPDPHNHLFVCSPNVPACAGTNLPLNVTAVNADLSGIVQSGGTATTFPIDGADVIVYGVRLTHAAVVGTAKTNSAGQFFMALSASGPPYTIYYAVARKNNHIVLASILGERIPSRIVINELTTVAAAYSMAQFFNDGQIFGRPLGLRIAAGMNNNLVSPTTGTLSSVIRSSPNADQTNAMRSINSLSNLIAPCVQNHPGACAALFAATRAEGRLPPNTLEALLSIAHNPANNVAAIFLLTNKLKLYQPYLLPRQHPDAWTLAVKFNNSGSSSCPFAGPAKTAFDARGYGWITNNVIQGTPFSTNCIIALKPNGQPADGIGNTPTSPIFGGGLLGTAFGITIDNNNSVWVGNFGWGNCAGCLPVAGSVSQFSSTGIPISGPNGYTTFIYRAQGTINDQNNNIWIASYGNDRVVVFPNGDPNSAFYYQEPANSGPFDIAIDRDGAAWVSNSTSATVSKYVISGNQIVLQFSVAVGASLKGITVDSLGNAWVASTLDSTVYRISANGNLVRAFRGGGISDPWGVTVDGDDNVWVANFGPEGQRANFAISNLCGSRPTQCPRGLRTGDPITPSTGYTLPTGGQQVLLYDGTPLYGVNGPPSFNPLMRLTHAIADQAGNVWCANNWKPNALNDFTTNPGGDGMVIFVGLAAPLISR</sequence>
<dbReference type="AlphaFoldDB" id="A0A0A8UN85"/>
<feature type="signal peptide" evidence="1">
    <location>
        <begin position="1"/>
        <end position="25"/>
    </location>
</feature>
<organism evidence="2 3">
    <name type="scientific">Legionella hackeliae</name>
    <dbReference type="NCBI Taxonomy" id="449"/>
    <lineage>
        <taxon>Bacteria</taxon>
        <taxon>Pseudomonadati</taxon>
        <taxon>Pseudomonadota</taxon>
        <taxon>Gammaproteobacteria</taxon>
        <taxon>Legionellales</taxon>
        <taxon>Legionellaceae</taxon>
        <taxon>Legionella</taxon>
    </lineage>
</organism>
<evidence type="ECO:0000313" key="2">
    <source>
        <dbReference type="EMBL" id="CEK10340.1"/>
    </source>
</evidence>
<dbReference type="InterPro" id="IPR011042">
    <property type="entry name" value="6-blade_b-propeller_TolB-like"/>
</dbReference>
<evidence type="ECO:0008006" key="4">
    <source>
        <dbReference type="Google" id="ProtNLM"/>
    </source>
</evidence>
<reference evidence="3" key="1">
    <citation type="submission" date="2014-09" db="EMBL/GenBank/DDBJ databases">
        <authorList>
            <person name="Gomez-Valero L."/>
        </authorList>
    </citation>
    <scope>NUCLEOTIDE SEQUENCE [LARGE SCALE GENOMIC DNA]</scope>
    <source>
        <strain evidence="3">ATCC35250</strain>
    </source>
</reference>
<gene>
    <name evidence="2" type="ORF">LHA_1290</name>
</gene>
<dbReference type="PANTHER" id="PTHR24104:SF25">
    <property type="entry name" value="PROTEIN LIN-41"/>
    <property type="match status" value="1"/>
</dbReference>
<evidence type="ECO:0000256" key="1">
    <source>
        <dbReference type="SAM" id="SignalP"/>
    </source>
</evidence>
<dbReference type="Gene3D" id="2.120.10.30">
    <property type="entry name" value="TolB, C-terminal domain"/>
    <property type="match status" value="1"/>
</dbReference>
<protein>
    <recommendedName>
        <fullName evidence="4">NHL repeat protein</fullName>
    </recommendedName>
</protein>
<dbReference type="PATRIC" id="fig|449.7.peg.3299"/>
<keyword evidence="1" id="KW-0732">Signal</keyword>
<dbReference type="GO" id="GO:0008270">
    <property type="term" value="F:zinc ion binding"/>
    <property type="evidence" value="ECO:0007669"/>
    <property type="project" value="UniProtKB-KW"/>
</dbReference>
<dbReference type="EMBL" id="LN681225">
    <property type="protein sequence ID" value="CEK10340.1"/>
    <property type="molecule type" value="Genomic_DNA"/>
</dbReference>
<accession>A0A0A8UN85</accession>
<name>A0A0A8UN85_LEGHA</name>
<dbReference type="RefSeq" id="WP_045105732.1">
    <property type="nucleotide sequence ID" value="NZ_LN681225.1"/>
</dbReference>
<dbReference type="InterPro" id="IPR050952">
    <property type="entry name" value="TRIM-NHL_E3_ligases"/>
</dbReference>
<dbReference type="Proteomes" id="UP000032803">
    <property type="component" value="Chromosome I"/>
</dbReference>